<sequence>MPDEAKAAYKRAGHGQVDVDLGGARMTRSAALSTLDLREHGGEIRWAGLDARPRLTTLSWSGDDRGLAEALEDRPLLAALRWASPPGEVDLGRTHLTDLIIEGPGPRRLVLPPGLMRLKLLGEPPEEVVAAADGRWVHLLLRSCHRGVPSGLHGVRDLTLDVARDLPGAVLDGLTELESLLVRWTGPYGGFPGAVVLPRLHSLELIDAYGVEASTLPESLRYLRVNGLRSSRSRAVRQRYQGADVVVEVRGAKSDRWLAGNIDNPLRDWVDDDKRGGTAACKAYAEAARAIGALSAEDPGAVANARGVLLRFVEELNSIDERHEMIDTLRREEAGEAFFGLAKRAGVPATEAGAWFDDWREF</sequence>
<organism evidence="1 2">
    <name type="scientific">Nonomuraea turkmeniaca</name>
    <dbReference type="NCBI Taxonomy" id="103838"/>
    <lineage>
        <taxon>Bacteria</taxon>
        <taxon>Bacillati</taxon>
        <taxon>Actinomycetota</taxon>
        <taxon>Actinomycetes</taxon>
        <taxon>Streptosporangiales</taxon>
        <taxon>Streptosporangiaceae</taxon>
        <taxon>Nonomuraea</taxon>
    </lineage>
</organism>
<dbReference type="Proteomes" id="UP000309128">
    <property type="component" value="Unassembled WGS sequence"/>
</dbReference>
<dbReference type="EMBL" id="VCKY01000030">
    <property type="protein sequence ID" value="TMR22364.1"/>
    <property type="molecule type" value="Genomic_DNA"/>
</dbReference>
<reference evidence="1 2" key="1">
    <citation type="submission" date="2019-05" db="EMBL/GenBank/DDBJ databases">
        <title>Draft genome sequence of Nonomuraea turkmeniaca DSM 43926.</title>
        <authorList>
            <person name="Saricaoglu S."/>
            <person name="Isik K."/>
        </authorList>
    </citation>
    <scope>NUCLEOTIDE SEQUENCE [LARGE SCALE GENOMIC DNA]</scope>
    <source>
        <strain evidence="1 2">DSM 43926</strain>
    </source>
</reference>
<comment type="caution">
    <text evidence="1">The sequence shown here is derived from an EMBL/GenBank/DDBJ whole genome shotgun (WGS) entry which is preliminary data.</text>
</comment>
<gene>
    <name evidence="1" type="ORF">ETD86_11735</name>
</gene>
<name>A0A5S4FPL6_9ACTN</name>
<keyword evidence="2" id="KW-1185">Reference proteome</keyword>
<evidence type="ECO:0000313" key="2">
    <source>
        <dbReference type="Proteomes" id="UP000309128"/>
    </source>
</evidence>
<protein>
    <recommendedName>
        <fullName evidence="3">Leucine-rich repeat domain-containing protein</fullName>
    </recommendedName>
</protein>
<proteinExistence type="predicted"/>
<dbReference type="AlphaFoldDB" id="A0A5S4FPL6"/>
<dbReference type="RefSeq" id="WP_138666164.1">
    <property type="nucleotide sequence ID" value="NZ_VCKY01000030.1"/>
</dbReference>
<evidence type="ECO:0008006" key="3">
    <source>
        <dbReference type="Google" id="ProtNLM"/>
    </source>
</evidence>
<evidence type="ECO:0000313" key="1">
    <source>
        <dbReference type="EMBL" id="TMR22364.1"/>
    </source>
</evidence>
<accession>A0A5S4FPL6</accession>
<dbReference type="OrthoDB" id="6556030at2"/>